<dbReference type="EMBL" id="NIRI02000013">
    <property type="protein sequence ID" value="KAG5453306.1"/>
    <property type="molecule type" value="Genomic_DNA"/>
</dbReference>
<reference evidence="1 2" key="1">
    <citation type="journal article" date="2018" name="Biotechnol. Adv.">
        <title>Improved genomic resources and new bioinformatic workflow for the carcinogenic parasite Clonorchis sinensis: Biotechnological implications.</title>
        <authorList>
            <person name="Wang D."/>
            <person name="Korhonen P.K."/>
            <person name="Gasser R.B."/>
            <person name="Young N.D."/>
        </authorList>
    </citation>
    <scope>NUCLEOTIDE SEQUENCE [LARGE SCALE GENOMIC DNA]</scope>
    <source>
        <strain evidence="1">Cs-k2</strain>
    </source>
</reference>
<evidence type="ECO:0000313" key="2">
    <source>
        <dbReference type="Proteomes" id="UP000286415"/>
    </source>
</evidence>
<organism evidence="1 2">
    <name type="scientific">Clonorchis sinensis</name>
    <name type="common">Chinese liver fluke</name>
    <dbReference type="NCBI Taxonomy" id="79923"/>
    <lineage>
        <taxon>Eukaryota</taxon>
        <taxon>Metazoa</taxon>
        <taxon>Spiralia</taxon>
        <taxon>Lophotrochozoa</taxon>
        <taxon>Platyhelminthes</taxon>
        <taxon>Trematoda</taxon>
        <taxon>Digenea</taxon>
        <taxon>Opisthorchiida</taxon>
        <taxon>Opisthorchiata</taxon>
        <taxon>Opisthorchiidae</taxon>
        <taxon>Clonorchis</taxon>
    </lineage>
</organism>
<dbReference type="InParanoid" id="A0A419PLH2"/>
<dbReference type="AlphaFoldDB" id="A0A419PLH2"/>
<sequence length="371" mass="41500">MVHFREVSGFEVYANSTSSRNQGYWSYLSEHWLLTWLLTCVQDIINRNEQLEGKYRSLVSVPIVPRRPEDATLPSHLECLGRLTPYARRRSYRNNRESLELAHNTQAFLFFRDSSQLQFSVSMTFWCSFTSSCLLPCHHMAFAAEFHGQSLVPLAECSRWLFPLNDIQPAAENSESIQAVPKGKSSKLSVARNISSDVCEAIVRLNLSDFDACCRCLQTFADQVCADCVPSCVLFAEGVTGASRVEMLAAASTSLAATGDGISSPTVEVPVSFKDQPSTSTATTRRCIQKSLFPFYEDKMAGLDETFDLQCIKVLDHRVRNAAKHSIVAMYRTTEPMATHRDAAGRVVCTSSESACERCMIDWVQCDHCHL</sequence>
<keyword evidence="2" id="KW-1185">Reference proteome</keyword>
<comment type="caution">
    <text evidence="1">The sequence shown here is derived from an EMBL/GenBank/DDBJ whole genome shotgun (WGS) entry which is preliminary data.</text>
</comment>
<proteinExistence type="predicted"/>
<name>A0A419PLH2_CLOSI</name>
<gene>
    <name evidence="1" type="ORF">CSKR_104418</name>
</gene>
<reference evidence="1 2" key="2">
    <citation type="journal article" date="2021" name="Genomics">
        <title>High-quality reference genome for Clonorchis sinensis.</title>
        <authorList>
            <person name="Young N.D."/>
            <person name="Stroehlein A.J."/>
            <person name="Kinkar L."/>
            <person name="Wang T."/>
            <person name="Sohn W.M."/>
            <person name="Chang B.C.H."/>
            <person name="Kaur P."/>
            <person name="Weisz D."/>
            <person name="Dudchenko O."/>
            <person name="Aiden E.L."/>
            <person name="Korhonen P.K."/>
            <person name="Gasser R.B."/>
        </authorList>
    </citation>
    <scope>NUCLEOTIDE SEQUENCE [LARGE SCALE GENOMIC DNA]</scope>
    <source>
        <strain evidence="1">Cs-k2</strain>
    </source>
</reference>
<evidence type="ECO:0000313" key="1">
    <source>
        <dbReference type="EMBL" id="KAG5453306.1"/>
    </source>
</evidence>
<accession>A0A419PLH2</accession>
<protein>
    <submittedName>
        <fullName evidence="1">Uncharacterized protein</fullName>
    </submittedName>
</protein>
<dbReference type="Proteomes" id="UP000286415">
    <property type="component" value="Unassembled WGS sequence"/>
</dbReference>